<reference evidence="9 10" key="1">
    <citation type="journal article" date="2015" name="Science">
        <title>Genetic determinants of in vivo fitness and diet responsiveness in multiple human gut Bacteroides.</title>
        <authorList>
            <person name="Wu M."/>
            <person name="McNulty N.P."/>
            <person name="Rodionov D.A."/>
            <person name="Khoroshkin M.S."/>
            <person name="Griffin N.W."/>
            <person name="Cheng J."/>
            <person name="Latreille P."/>
            <person name="Kerstetter R.A."/>
            <person name="Terrapon N."/>
            <person name="Henrissat B."/>
            <person name="Osterman A.L."/>
            <person name="Gordon J.I."/>
        </authorList>
    </citation>
    <scope>NUCLEOTIDE SEQUENCE [LARGE SCALE GENOMIC DNA]</scope>
    <source>
        <strain evidence="9 10">WH2</strain>
    </source>
</reference>
<feature type="transmembrane region" description="Helical" evidence="8">
    <location>
        <begin position="365"/>
        <end position="383"/>
    </location>
</feature>
<dbReference type="Pfam" id="PF13424">
    <property type="entry name" value="TPR_12"/>
    <property type="match status" value="1"/>
</dbReference>
<keyword evidence="8" id="KW-0472">Membrane</keyword>
<keyword evidence="7" id="KW-0175">Coiled coil</keyword>
<dbReference type="InterPro" id="IPR011990">
    <property type="entry name" value="TPR-like_helical_dom_sf"/>
</dbReference>
<evidence type="ECO:0000313" key="10">
    <source>
        <dbReference type="Proteomes" id="UP000061809"/>
    </source>
</evidence>
<accession>A0A0P0GQN0</accession>
<dbReference type="PROSITE" id="PS50005">
    <property type="entry name" value="TPR"/>
    <property type="match status" value="2"/>
</dbReference>
<dbReference type="PANTHER" id="PTHR46630">
    <property type="entry name" value="TETRATRICOPEPTIDE REPEAT PROTEIN 29"/>
    <property type="match status" value="1"/>
</dbReference>
<gene>
    <name evidence="9" type="ORF">BcellWH2_03112</name>
</gene>
<keyword evidence="3" id="KW-0677">Repeat</keyword>
<dbReference type="GO" id="GO:0005737">
    <property type="term" value="C:cytoplasm"/>
    <property type="evidence" value="ECO:0007669"/>
    <property type="project" value="UniProtKB-SubCell"/>
</dbReference>
<comment type="similarity">
    <text evidence="5">Belongs to the Rap family.</text>
</comment>
<dbReference type="InterPro" id="IPR051476">
    <property type="entry name" value="Bac_ResReg_Asp_Phosphatase"/>
</dbReference>
<evidence type="ECO:0000313" key="9">
    <source>
        <dbReference type="EMBL" id="ALJ60349.1"/>
    </source>
</evidence>
<evidence type="ECO:0000256" key="3">
    <source>
        <dbReference type="ARBA" id="ARBA00022737"/>
    </source>
</evidence>
<name>A0A0P0GQN0_9BACE</name>
<dbReference type="KEGG" id="bcel:BcellWH2_03112"/>
<feature type="repeat" description="TPR" evidence="6">
    <location>
        <begin position="143"/>
        <end position="176"/>
    </location>
</feature>
<protein>
    <submittedName>
        <fullName evidence="9">Tetratricopeptide repeat protein</fullName>
    </submittedName>
</protein>
<dbReference type="InterPro" id="IPR019734">
    <property type="entry name" value="TPR_rpt"/>
</dbReference>
<keyword evidence="2" id="KW-0963">Cytoplasm</keyword>
<evidence type="ECO:0000256" key="5">
    <source>
        <dbReference type="ARBA" id="ARBA00038253"/>
    </source>
</evidence>
<keyword evidence="4 6" id="KW-0802">TPR repeat</keyword>
<evidence type="ECO:0000256" key="4">
    <source>
        <dbReference type="ARBA" id="ARBA00022803"/>
    </source>
</evidence>
<evidence type="ECO:0000256" key="8">
    <source>
        <dbReference type="SAM" id="Phobius"/>
    </source>
</evidence>
<sequence length="580" mass="68706">MKWPEPLLIIILLPLYFLSCDSKPYPQVLQLADSLANTCPDSAIVLLEQFKDSASQESKEAQMYYQLLTIKARDKAYITHTSDSLILEVLHYYEKRKDKKHLPEAYYYAGRIYRDLGDAPQALEYFFKAIESAKDCTNYRLISRIYSQTGMLYLYQETYDQALEVFRKAYQYNILADDSTGIVYNLRDIGRTFTTLNCADSSLYYYKKALKYAERIHKNHLMGIVQSELSGLYIQLEMYPEAFAAIQYSNKYIKGHNTAPYYAILADYYYHTNQLDSATFYYTQAVSFNDFYQKQGSYKGLGDIARQKGLYKKAMEYFDKYLIYTDSIKEIINTETIRKMQSLYNYQLKEEKNRELQQENERQELWLTILISAIMLSIALIVIHQQYNKRKKQKRQEQQRLLDEYKEKQYHESLQYIEYNKKQLCQLEESLKQAENEKNELKLNLINAQKELLEHTNKQVEAKQKTLQISETALKGSDIYKKFHLVNGDSKLKEEDWNTLSEMIDKIYSRFTARLYTLHPFNEKEIRICLLIKIDLKPSQIAPLIPCAKQTLTSIRKKMYEKTHNQHGSPELWDEFIRNF</sequence>
<keyword evidence="8" id="KW-0812">Transmembrane</keyword>
<proteinExistence type="inferred from homology"/>
<dbReference type="AlphaFoldDB" id="A0A0P0GQN0"/>
<organism evidence="9 10">
    <name type="scientific">Bacteroides cellulosilyticus</name>
    <dbReference type="NCBI Taxonomy" id="246787"/>
    <lineage>
        <taxon>Bacteria</taxon>
        <taxon>Pseudomonadati</taxon>
        <taxon>Bacteroidota</taxon>
        <taxon>Bacteroidia</taxon>
        <taxon>Bacteroidales</taxon>
        <taxon>Bacteroidaceae</taxon>
        <taxon>Bacteroides</taxon>
    </lineage>
</organism>
<dbReference type="PATRIC" id="fig|246787.4.peg.3218"/>
<dbReference type="PANTHER" id="PTHR46630:SF1">
    <property type="entry name" value="TETRATRICOPEPTIDE REPEAT PROTEIN 29"/>
    <property type="match status" value="1"/>
</dbReference>
<dbReference type="Pfam" id="PF13181">
    <property type="entry name" value="TPR_8"/>
    <property type="match status" value="2"/>
</dbReference>
<dbReference type="SMART" id="SM00028">
    <property type="entry name" value="TPR"/>
    <property type="match status" value="4"/>
</dbReference>
<evidence type="ECO:0000256" key="2">
    <source>
        <dbReference type="ARBA" id="ARBA00022490"/>
    </source>
</evidence>
<evidence type="ECO:0000256" key="6">
    <source>
        <dbReference type="PROSITE-ProRule" id="PRU00339"/>
    </source>
</evidence>
<dbReference type="RefSeq" id="WP_029426508.1">
    <property type="nucleotide sequence ID" value="NZ_CP012801.1"/>
</dbReference>
<feature type="coiled-coil region" evidence="7">
    <location>
        <begin position="384"/>
        <end position="466"/>
    </location>
</feature>
<comment type="subcellular location">
    <subcellularLocation>
        <location evidence="1">Cytoplasm</location>
    </subcellularLocation>
</comment>
<evidence type="ECO:0000256" key="1">
    <source>
        <dbReference type="ARBA" id="ARBA00004496"/>
    </source>
</evidence>
<keyword evidence="8" id="KW-1133">Transmembrane helix</keyword>
<dbReference type="Proteomes" id="UP000061809">
    <property type="component" value="Chromosome"/>
</dbReference>
<dbReference type="Gene3D" id="1.25.40.10">
    <property type="entry name" value="Tetratricopeptide repeat domain"/>
    <property type="match status" value="2"/>
</dbReference>
<evidence type="ECO:0000256" key="7">
    <source>
        <dbReference type="SAM" id="Coils"/>
    </source>
</evidence>
<dbReference type="EMBL" id="CP012801">
    <property type="protein sequence ID" value="ALJ60349.1"/>
    <property type="molecule type" value="Genomic_DNA"/>
</dbReference>
<dbReference type="SUPFAM" id="SSF48452">
    <property type="entry name" value="TPR-like"/>
    <property type="match status" value="2"/>
</dbReference>
<feature type="repeat" description="TPR" evidence="6">
    <location>
        <begin position="103"/>
        <end position="136"/>
    </location>
</feature>